<proteinExistence type="predicted"/>
<evidence type="ECO:0000313" key="1">
    <source>
        <dbReference type="EMBL" id="CBI31766.3"/>
    </source>
</evidence>
<dbReference type="InParanoid" id="D7TMP3"/>
<gene>
    <name evidence="1" type="ordered locus">VIT_12s0142g00350</name>
</gene>
<reference evidence="2" key="1">
    <citation type="journal article" date="2007" name="Nature">
        <title>The grapevine genome sequence suggests ancestral hexaploidization in major angiosperm phyla.</title>
        <authorList>
            <consortium name="The French-Italian Public Consortium for Grapevine Genome Characterization."/>
            <person name="Jaillon O."/>
            <person name="Aury J.-M."/>
            <person name="Noel B."/>
            <person name="Policriti A."/>
            <person name="Clepet C."/>
            <person name="Casagrande A."/>
            <person name="Choisne N."/>
            <person name="Aubourg S."/>
            <person name="Vitulo N."/>
            <person name="Jubin C."/>
            <person name="Vezzi A."/>
            <person name="Legeai F."/>
            <person name="Hugueney P."/>
            <person name="Dasilva C."/>
            <person name="Horner D."/>
            <person name="Mica E."/>
            <person name="Jublot D."/>
            <person name="Poulain J."/>
            <person name="Bruyere C."/>
            <person name="Billault A."/>
            <person name="Segurens B."/>
            <person name="Gouyvenoux M."/>
            <person name="Ugarte E."/>
            <person name="Cattonaro F."/>
            <person name="Anthouard V."/>
            <person name="Vico V."/>
            <person name="Del Fabbro C."/>
            <person name="Alaux M."/>
            <person name="Di Gaspero G."/>
            <person name="Dumas V."/>
            <person name="Felice N."/>
            <person name="Paillard S."/>
            <person name="Juman I."/>
            <person name="Moroldo M."/>
            <person name="Scalabrin S."/>
            <person name="Canaguier A."/>
            <person name="Le Clainche I."/>
            <person name="Malacrida G."/>
            <person name="Durand E."/>
            <person name="Pesole G."/>
            <person name="Laucou V."/>
            <person name="Chatelet P."/>
            <person name="Merdinoglu D."/>
            <person name="Delledonne M."/>
            <person name="Pezzotti M."/>
            <person name="Lecharny A."/>
            <person name="Scarpelli C."/>
            <person name="Artiguenave F."/>
            <person name="Pe M.E."/>
            <person name="Valle G."/>
            <person name="Morgante M."/>
            <person name="Caboche M."/>
            <person name="Adam-Blondon A.-F."/>
            <person name="Weissenbach J."/>
            <person name="Quetier F."/>
            <person name="Wincker P."/>
        </authorList>
    </citation>
    <scope>NUCLEOTIDE SEQUENCE [LARGE SCALE GENOMIC DNA]</scope>
    <source>
        <strain evidence="2">cv. Pinot noir / PN40024</strain>
    </source>
</reference>
<sequence length="59" mass="6839">MDKEELSLIGKTNQKKIHFISIIKRLISNISNKSLYIFCNLSSLSQAYVFYKLSQTQLV</sequence>
<accession>D7TMP3</accession>
<organism evidence="1 2">
    <name type="scientific">Vitis vinifera</name>
    <name type="common">Grape</name>
    <dbReference type="NCBI Taxonomy" id="29760"/>
    <lineage>
        <taxon>Eukaryota</taxon>
        <taxon>Viridiplantae</taxon>
        <taxon>Streptophyta</taxon>
        <taxon>Embryophyta</taxon>
        <taxon>Tracheophyta</taxon>
        <taxon>Spermatophyta</taxon>
        <taxon>Magnoliopsida</taxon>
        <taxon>eudicotyledons</taxon>
        <taxon>Gunneridae</taxon>
        <taxon>Pentapetalae</taxon>
        <taxon>rosids</taxon>
        <taxon>Vitales</taxon>
        <taxon>Vitaceae</taxon>
        <taxon>Viteae</taxon>
        <taxon>Vitis</taxon>
    </lineage>
</organism>
<dbReference type="PaxDb" id="29760-VIT_12s0142g00350.t01"/>
<dbReference type="HOGENOM" id="CLU_2965598_0_0_1"/>
<protein>
    <submittedName>
        <fullName evidence="1">Uncharacterized protein</fullName>
    </submittedName>
</protein>
<dbReference type="STRING" id="29760.D7TMP3"/>
<dbReference type="Proteomes" id="UP000009183">
    <property type="component" value="Chromosome 12"/>
</dbReference>
<keyword evidence="2" id="KW-1185">Reference proteome</keyword>
<dbReference type="AlphaFoldDB" id="D7TMP3"/>
<evidence type="ECO:0000313" key="2">
    <source>
        <dbReference type="Proteomes" id="UP000009183"/>
    </source>
</evidence>
<dbReference type="EMBL" id="FN595999">
    <property type="protein sequence ID" value="CBI31766.3"/>
    <property type="molecule type" value="Genomic_DNA"/>
</dbReference>
<name>D7TMP3_VITVI</name>